<keyword evidence="1" id="KW-0479">Metal-binding</keyword>
<dbReference type="InterPro" id="IPR013087">
    <property type="entry name" value="Znf_C2H2_type"/>
</dbReference>
<dbReference type="STRING" id="42155.A0A0R3Q653"/>
<sequence>MTRNGDLNTVTAGRLASSLLDEDDHTFSTISLPTATTAMDDSHPFQSPIQTSNNEPVNLPNFIQHSVQIKKSLYRCESCNKTVSSSRSLKRHRSTCKQYQLQYGQLRENASDNTSSTAVPKSEPLLSKSVIELSSSQELLLQRQSLACVVTELPIVNNTVSSASCSAQIQPEVQISSVESSLVQNRTNNNSIATAGTSVSANVCEDCNRILCSASNLKRHRATCKAASVFK</sequence>
<evidence type="ECO:0000313" key="3">
    <source>
        <dbReference type="EMBL" id="VDO09506.1"/>
    </source>
</evidence>
<evidence type="ECO:0000313" key="4">
    <source>
        <dbReference type="Proteomes" id="UP000280834"/>
    </source>
</evidence>
<dbReference type="GO" id="GO:0008270">
    <property type="term" value="F:zinc ion binding"/>
    <property type="evidence" value="ECO:0007669"/>
    <property type="project" value="UniProtKB-KW"/>
</dbReference>
<evidence type="ECO:0000313" key="5">
    <source>
        <dbReference type="WBParaSite" id="BTMF_0000180401-mRNA-1"/>
    </source>
</evidence>
<dbReference type="InterPro" id="IPR036236">
    <property type="entry name" value="Znf_C2H2_sf"/>
</dbReference>
<keyword evidence="1" id="KW-0862">Zinc</keyword>
<reference evidence="3 4" key="2">
    <citation type="submission" date="2018-11" db="EMBL/GenBank/DDBJ databases">
        <authorList>
            <consortium name="Pathogen Informatics"/>
        </authorList>
    </citation>
    <scope>NUCLEOTIDE SEQUENCE [LARGE SCALE GENOMIC DNA]</scope>
</reference>
<dbReference type="WBParaSite" id="BTMF_0000180401-mRNA-1">
    <property type="protein sequence ID" value="BTMF_0000180401-mRNA-1"/>
    <property type="gene ID" value="BTMF_0000180401"/>
</dbReference>
<proteinExistence type="predicted"/>
<accession>A0A0R3Q653</accession>
<keyword evidence="4" id="KW-1185">Reference proteome</keyword>
<protein>
    <submittedName>
        <fullName evidence="5">C2H2-type domain-containing protein</fullName>
    </submittedName>
</protein>
<name>A0A0R3Q653_9BILA</name>
<evidence type="ECO:0000259" key="2">
    <source>
        <dbReference type="PROSITE" id="PS50157"/>
    </source>
</evidence>
<dbReference type="PROSITE" id="PS50157">
    <property type="entry name" value="ZINC_FINGER_C2H2_2"/>
    <property type="match status" value="1"/>
</dbReference>
<dbReference type="AlphaFoldDB" id="A0A0R3Q653"/>
<dbReference type="Pfam" id="PF00096">
    <property type="entry name" value="zf-C2H2"/>
    <property type="match status" value="2"/>
</dbReference>
<organism evidence="5">
    <name type="scientific">Brugia timori</name>
    <dbReference type="NCBI Taxonomy" id="42155"/>
    <lineage>
        <taxon>Eukaryota</taxon>
        <taxon>Metazoa</taxon>
        <taxon>Ecdysozoa</taxon>
        <taxon>Nematoda</taxon>
        <taxon>Chromadorea</taxon>
        <taxon>Rhabditida</taxon>
        <taxon>Spirurina</taxon>
        <taxon>Spiruromorpha</taxon>
        <taxon>Filarioidea</taxon>
        <taxon>Onchocercidae</taxon>
        <taxon>Brugia</taxon>
    </lineage>
</organism>
<reference evidence="5" key="1">
    <citation type="submission" date="2017-02" db="UniProtKB">
        <authorList>
            <consortium name="WormBaseParasite"/>
        </authorList>
    </citation>
    <scope>IDENTIFICATION</scope>
</reference>
<feature type="domain" description="C2H2-type" evidence="2">
    <location>
        <begin position="74"/>
        <end position="95"/>
    </location>
</feature>
<gene>
    <name evidence="3" type="ORF">BTMF_LOCUS1135</name>
</gene>
<dbReference type="SUPFAM" id="SSF57667">
    <property type="entry name" value="beta-beta-alpha zinc fingers"/>
    <property type="match status" value="1"/>
</dbReference>
<keyword evidence="1" id="KW-0863">Zinc-finger</keyword>
<dbReference type="EMBL" id="UZAG01000774">
    <property type="protein sequence ID" value="VDO09506.1"/>
    <property type="molecule type" value="Genomic_DNA"/>
</dbReference>
<dbReference type="Proteomes" id="UP000280834">
    <property type="component" value="Unassembled WGS sequence"/>
</dbReference>
<evidence type="ECO:0000256" key="1">
    <source>
        <dbReference type="PROSITE-ProRule" id="PRU00042"/>
    </source>
</evidence>